<sequence length="694" mass="75363">MCQTFTIMTRTARALLLLHVVRVFCLPQGYPSADYELSSSYPLDPEQYPEQYDSREDIYDSFELGWNGDDYSAPDEESYAVPDDLLPEEEPDPAPTDFSDSYEGLKDFIDNYFALAKIYQGLDEEGKAEFVQKLEETDVDSPIVDSRVYHRRQAPERFEKQIIKTPLATTTSQLRRFLRLFRKYRGRAQDPEDGMSSYVDYMTQWQDQLSTFDEATQGAIVDLLAAGEPLPSDAALGLPPRPARGPLPSVLRPKSNGKLPQLYRLPQLWESLDESSRAAILASIAPTRLARRQEPPEDPSLIEIDVGAPAETTASESTAAQPTAAKPPAEETLGPETIEPTPTTDDGPGPDVPTVTVTVTILPEDLPVTGEPTVEVSTIPDATVTVPAEATPVFEPPPEDPTTESVVDPAPTDPVLVDPIPVETSLLEPTLEAPITGATATDPAAQTPVKEAPVEETPLTEPAVESPPVDVPAAETSVTEPAVETPVEETTTLVEESTVETLIVEPTPIVEPPIVEPTLPPTSDEEPPVVGPTLEPTSSEEFPVVVPTEVVVEPTLEPTAIVEPPISETTTSTPPPVSTSSPVSTTPPSQSANPTTLGPTTSAPTTSTQNPPPRYIKATVAGRARGQLRPTPIPGLPAVVNTWPDWALPLAYDWPAWAARFGRWPDWMPWDYPRGGPGWRRLKADLKDFVLGRE</sequence>
<proteinExistence type="predicted"/>
<keyword evidence="2" id="KW-0732">Signal</keyword>
<evidence type="ECO:0000256" key="1">
    <source>
        <dbReference type="SAM" id="MobiDB-lite"/>
    </source>
</evidence>
<feature type="region of interest" description="Disordered" evidence="1">
    <location>
        <begin position="76"/>
        <end position="97"/>
    </location>
</feature>
<dbReference type="RefSeq" id="XP_033649485.1">
    <property type="nucleotide sequence ID" value="XM_033802146.1"/>
</dbReference>
<dbReference type="EMBL" id="ML986529">
    <property type="protein sequence ID" value="KAF2271946.1"/>
    <property type="molecule type" value="Genomic_DNA"/>
</dbReference>
<evidence type="ECO:0008006" key="5">
    <source>
        <dbReference type="Google" id="ProtNLM"/>
    </source>
</evidence>
<dbReference type="Proteomes" id="UP000800097">
    <property type="component" value="Unassembled WGS sequence"/>
</dbReference>
<evidence type="ECO:0000256" key="2">
    <source>
        <dbReference type="SAM" id="SignalP"/>
    </source>
</evidence>
<reference evidence="3" key="1">
    <citation type="journal article" date="2020" name="Stud. Mycol.">
        <title>101 Dothideomycetes genomes: a test case for predicting lifestyles and emergence of pathogens.</title>
        <authorList>
            <person name="Haridas S."/>
            <person name="Albert R."/>
            <person name="Binder M."/>
            <person name="Bloem J."/>
            <person name="Labutti K."/>
            <person name="Salamov A."/>
            <person name="Andreopoulos B."/>
            <person name="Baker S."/>
            <person name="Barry K."/>
            <person name="Bills G."/>
            <person name="Bluhm B."/>
            <person name="Cannon C."/>
            <person name="Castanera R."/>
            <person name="Culley D."/>
            <person name="Daum C."/>
            <person name="Ezra D."/>
            <person name="Gonzalez J."/>
            <person name="Henrissat B."/>
            <person name="Kuo A."/>
            <person name="Liang C."/>
            <person name="Lipzen A."/>
            <person name="Lutzoni F."/>
            <person name="Magnuson J."/>
            <person name="Mondo S."/>
            <person name="Nolan M."/>
            <person name="Ohm R."/>
            <person name="Pangilinan J."/>
            <person name="Park H.-J."/>
            <person name="Ramirez L."/>
            <person name="Alfaro M."/>
            <person name="Sun H."/>
            <person name="Tritt A."/>
            <person name="Yoshinaga Y."/>
            <person name="Zwiers L.-H."/>
            <person name="Turgeon B."/>
            <person name="Goodwin S."/>
            <person name="Spatafora J."/>
            <person name="Crous P."/>
            <person name="Grigoriev I."/>
        </authorList>
    </citation>
    <scope>NUCLEOTIDE SEQUENCE</scope>
    <source>
        <strain evidence="3">CBS 379.55</strain>
    </source>
</reference>
<feature type="region of interest" description="Disordered" evidence="1">
    <location>
        <begin position="310"/>
        <end position="353"/>
    </location>
</feature>
<feature type="region of interest" description="Disordered" evidence="1">
    <location>
        <begin position="556"/>
        <end position="614"/>
    </location>
</feature>
<keyword evidence="4" id="KW-1185">Reference proteome</keyword>
<feature type="signal peptide" evidence="2">
    <location>
        <begin position="1"/>
        <end position="25"/>
    </location>
</feature>
<evidence type="ECO:0000313" key="3">
    <source>
        <dbReference type="EMBL" id="KAF2271946.1"/>
    </source>
</evidence>
<feature type="region of interest" description="Disordered" evidence="1">
    <location>
        <begin position="511"/>
        <end position="539"/>
    </location>
</feature>
<protein>
    <recommendedName>
        <fullName evidence="5">Opioid growth factor receptor (OGFr) conserved domain-containing protein</fullName>
    </recommendedName>
</protein>
<dbReference type="AlphaFoldDB" id="A0A6A6J8I1"/>
<gene>
    <name evidence="3" type="ORF">EI97DRAFT_485629</name>
</gene>
<feature type="compositionally biased region" description="Low complexity" evidence="1">
    <location>
        <begin position="556"/>
        <end position="609"/>
    </location>
</feature>
<feature type="chain" id="PRO_5025345785" description="Opioid growth factor receptor (OGFr) conserved domain-containing protein" evidence="2">
    <location>
        <begin position="26"/>
        <end position="694"/>
    </location>
</feature>
<accession>A0A6A6J8I1</accession>
<feature type="compositionally biased region" description="Pro residues" evidence="1">
    <location>
        <begin position="511"/>
        <end position="520"/>
    </location>
</feature>
<feature type="region of interest" description="Disordered" evidence="1">
    <location>
        <begin position="391"/>
        <end position="411"/>
    </location>
</feature>
<name>A0A6A6J8I1_WESOR</name>
<dbReference type="GeneID" id="54555321"/>
<organism evidence="3 4">
    <name type="scientific">Westerdykella ornata</name>
    <dbReference type="NCBI Taxonomy" id="318751"/>
    <lineage>
        <taxon>Eukaryota</taxon>
        <taxon>Fungi</taxon>
        <taxon>Dikarya</taxon>
        <taxon>Ascomycota</taxon>
        <taxon>Pezizomycotina</taxon>
        <taxon>Dothideomycetes</taxon>
        <taxon>Pleosporomycetidae</taxon>
        <taxon>Pleosporales</taxon>
        <taxon>Sporormiaceae</taxon>
        <taxon>Westerdykella</taxon>
    </lineage>
</organism>
<feature type="region of interest" description="Disordered" evidence="1">
    <location>
        <begin position="437"/>
        <end position="486"/>
    </location>
</feature>
<feature type="compositionally biased region" description="Low complexity" evidence="1">
    <location>
        <begin position="474"/>
        <end position="486"/>
    </location>
</feature>
<evidence type="ECO:0000313" key="4">
    <source>
        <dbReference type="Proteomes" id="UP000800097"/>
    </source>
</evidence>